<evidence type="ECO:0000256" key="3">
    <source>
        <dbReference type="ARBA" id="ARBA00009759"/>
    </source>
</evidence>
<evidence type="ECO:0000313" key="9">
    <source>
        <dbReference type="EMBL" id="AZI59034.1"/>
    </source>
</evidence>
<dbReference type="RefSeq" id="WP_124799938.1">
    <property type="nucleotide sequence ID" value="NZ_CP034170.1"/>
</dbReference>
<dbReference type="OrthoDB" id="9772456at2"/>
<dbReference type="InterPro" id="IPR033942">
    <property type="entry name" value="IMPase"/>
</dbReference>
<dbReference type="Gene3D" id="3.40.190.80">
    <property type="match status" value="1"/>
</dbReference>
<dbReference type="SUPFAM" id="SSF56655">
    <property type="entry name" value="Carbohydrate phosphatase"/>
    <property type="match status" value="1"/>
</dbReference>
<dbReference type="GO" id="GO:0046872">
    <property type="term" value="F:metal ion binding"/>
    <property type="evidence" value="ECO:0007669"/>
    <property type="project" value="UniProtKB-KW"/>
</dbReference>
<dbReference type="PROSITE" id="PS00630">
    <property type="entry name" value="IMP_2"/>
    <property type="match status" value="1"/>
</dbReference>
<dbReference type="PRINTS" id="PR00377">
    <property type="entry name" value="IMPHPHTASES"/>
</dbReference>
<keyword evidence="4 7" id="KW-0479">Metal-binding</keyword>
<dbReference type="AlphaFoldDB" id="A0A3G8ZX79"/>
<dbReference type="GO" id="GO:0006020">
    <property type="term" value="P:inositol metabolic process"/>
    <property type="evidence" value="ECO:0007669"/>
    <property type="project" value="TreeGrafter"/>
</dbReference>
<dbReference type="GO" id="GO:0008934">
    <property type="term" value="F:inositol monophosphate 1-phosphatase activity"/>
    <property type="evidence" value="ECO:0007669"/>
    <property type="project" value="InterPro"/>
</dbReference>
<feature type="binding site" evidence="7">
    <location>
        <position position="93"/>
    </location>
    <ligand>
        <name>Mg(2+)</name>
        <dbReference type="ChEBI" id="CHEBI:18420"/>
        <label>2</label>
    </ligand>
</feature>
<reference evidence="9 10" key="1">
    <citation type="submission" date="2018-11" db="EMBL/GenBank/DDBJ databases">
        <authorList>
            <person name="Da X."/>
        </authorList>
    </citation>
    <scope>NUCLEOTIDE SEQUENCE [LARGE SCALE GENOMIC DNA]</scope>
    <source>
        <strain evidence="9 10">S14-144</strain>
    </source>
</reference>
<feature type="binding site" evidence="7">
    <location>
        <position position="90"/>
    </location>
    <ligand>
        <name>Mg(2+)</name>
        <dbReference type="ChEBI" id="CHEBI:18420"/>
        <label>2</label>
    </ligand>
</feature>
<keyword evidence="5 8" id="KW-0378">Hydrolase</keyword>
<feature type="binding site" evidence="7">
    <location>
        <position position="217"/>
    </location>
    <ligand>
        <name>Mg(2+)</name>
        <dbReference type="ChEBI" id="CHEBI:18420"/>
        <label>1</label>
        <note>catalytic</note>
    </ligand>
</feature>
<evidence type="ECO:0000256" key="1">
    <source>
        <dbReference type="ARBA" id="ARBA00001033"/>
    </source>
</evidence>
<dbReference type="KEGG" id="nak:EH165_13655"/>
<dbReference type="EC" id="3.1.3.25" evidence="8"/>
<keyword evidence="6 7" id="KW-0460">Magnesium</keyword>
<sequence length="270" mass="27560">MSPDPVALSESLLDLAMRAARAAGAELLSRYGTVSGLDAKSSATDPVSDADRAAEDLLVAMISGERPRDGFVGEEGAAVLSLSGITWVLDPLDGTVNYLYQLDNFSVSVAAEDAQGAVVGVVYDPVRNLMFSACRGGGAYRNGLQIHCAPAVPAALALVSTGFGYSAPRRAAQGAVIARVLPLVRDIRRIGSAALDLCGVAAGATNAYFEEGVQRWDIAAGGLIAAEAGATVTTFTPTGVATGVLAAAPALHDELRSLVMTAAELAGVRD</sequence>
<evidence type="ECO:0000256" key="8">
    <source>
        <dbReference type="RuleBase" id="RU364068"/>
    </source>
</evidence>
<dbReference type="CDD" id="cd01639">
    <property type="entry name" value="IMPase"/>
    <property type="match status" value="1"/>
</dbReference>
<dbReference type="PROSITE" id="PS00629">
    <property type="entry name" value="IMP_1"/>
    <property type="match status" value="1"/>
</dbReference>
<dbReference type="GO" id="GO:0046854">
    <property type="term" value="P:phosphatidylinositol phosphate biosynthetic process"/>
    <property type="evidence" value="ECO:0007669"/>
    <property type="project" value="InterPro"/>
</dbReference>
<dbReference type="InterPro" id="IPR020550">
    <property type="entry name" value="Inositol_monophosphatase_CS"/>
</dbReference>
<dbReference type="GO" id="GO:0007165">
    <property type="term" value="P:signal transduction"/>
    <property type="evidence" value="ECO:0007669"/>
    <property type="project" value="TreeGrafter"/>
</dbReference>
<comment type="cofactor">
    <cofactor evidence="2 7 8">
        <name>Mg(2+)</name>
        <dbReference type="ChEBI" id="CHEBI:18420"/>
    </cofactor>
</comment>
<comment type="similarity">
    <text evidence="3 8">Belongs to the inositol monophosphatase superfamily.</text>
</comment>
<feature type="binding site" evidence="7">
    <location>
        <position position="74"/>
    </location>
    <ligand>
        <name>Mg(2+)</name>
        <dbReference type="ChEBI" id="CHEBI:18420"/>
        <label>1</label>
        <note>catalytic</note>
    </ligand>
</feature>
<protein>
    <recommendedName>
        <fullName evidence="8">Inositol-1-monophosphatase</fullName>
        <ecNumber evidence="8">3.1.3.25</ecNumber>
    </recommendedName>
</protein>
<dbReference type="PANTHER" id="PTHR20854:SF4">
    <property type="entry name" value="INOSITOL-1-MONOPHOSPHATASE-RELATED"/>
    <property type="match status" value="1"/>
</dbReference>
<evidence type="ECO:0000313" key="10">
    <source>
        <dbReference type="Proteomes" id="UP000268084"/>
    </source>
</evidence>
<dbReference type="Gene3D" id="3.30.540.10">
    <property type="entry name" value="Fructose-1,6-Bisphosphatase, subunit A, domain 1"/>
    <property type="match status" value="1"/>
</dbReference>
<proteinExistence type="inferred from homology"/>
<evidence type="ECO:0000256" key="5">
    <source>
        <dbReference type="ARBA" id="ARBA00022801"/>
    </source>
</evidence>
<name>A0A3G8ZX79_9ACTN</name>
<dbReference type="InterPro" id="IPR000760">
    <property type="entry name" value="Inositol_monophosphatase-like"/>
</dbReference>
<evidence type="ECO:0000256" key="7">
    <source>
        <dbReference type="PIRSR" id="PIRSR600760-2"/>
    </source>
</evidence>
<organism evidence="9 10">
    <name type="scientific">Nakamurella antarctica</name>
    <dbReference type="NCBI Taxonomy" id="1902245"/>
    <lineage>
        <taxon>Bacteria</taxon>
        <taxon>Bacillati</taxon>
        <taxon>Actinomycetota</taxon>
        <taxon>Actinomycetes</taxon>
        <taxon>Nakamurellales</taxon>
        <taxon>Nakamurellaceae</taxon>
        <taxon>Nakamurella</taxon>
    </lineage>
</organism>
<dbReference type="Proteomes" id="UP000268084">
    <property type="component" value="Chromosome"/>
</dbReference>
<accession>A0A3G8ZX79</accession>
<keyword evidence="10" id="KW-1185">Reference proteome</keyword>
<gene>
    <name evidence="9" type="ORF">EH165_13655</name>
</gene>
<reference evidence="9 10" key="2">
    <citation type="submission" date="2018-12" db="EMBL/GenBank/DDBJ databases">
        <title>Nakamurella antarcticus sp. nov., isolated from Antarctica South Shetland Islands soil.</title>
        <authorList>
            <person name="Peng F."/>
        </authorList>
    </citation>
    <scope>NUCLEOTIDE SEQUENCE [LARGE SCALE GENOMIC DNA]</scope>
    <source>
        <strain evidence="9 10">S14-144</strain>
    </source>
</reference>
<dbReference type="InterPro" id="IPR020583">
    <property type="entry name" value="Inositol_monoP_metal-BS"/>
</dbReference>
<comment type="catalytic activity">
    <reaction evidence="1 8">
        <text>a myo-inositol phosphate + H2O = myo-inositol + phosphate</text>
        <dbReference type="Rhea" id="RHEA:24056"/>
        <dbReference type="ChEBI" id="CHEBI:15377"/>
        <dbReference type="ChEBI" id="CHEBI:17268"/>
        <dbReference type="ChEBI" id="CHEBI:43474"/>
        <dbReference type="ChEBI" id="CHEBI:84139"/>
        <dbReference type="EC" id="3.1.3.25"/>
    </reaction>
</comment>
<dbReference type="Pfam" id="PF00459">
    <property type="entry name" value="Inositol_P"/>
    <property type="match status" value="1"/>
</dbReference>
<evidence type="ECO:0000256" key="4">
    <source>
        <dbReference type="ARBA" id="ARBA00022723"/>
    </source>
</evidence>
<evidence type="ECO:0000256" key="6">
    <source>
        <dbReference type="ARBA" id="ARBA00022842"/>
    </source>
</evidence>
<dbReference type="PANTHER" id="PTHR20854">
    <property type="entry name" value="INOSITOL MONOPHOSPHATASE"/>
    <property type="match status" value="1"/>
</dbReference>
<dbReference type="EMBL" id="CP034170">
    <property type="protein sequence ID" value="AZI59034.1"/>
    <property type="molecule type" value="Genomic_DNA"/>
</dbReference>
<evidence type="ECO:0000256" key="2">
    <source>
        <dbReference type="ARBA" id="ARBA00001946"/>
    </source>
</evidence>
<feature type="binding site" evidence="7">
    <location>
        <position position="92"/>
    </location>
    <ligand>
        <name>Mg(2+)</name>
        <dbReference type="ChEBI" id="CHEBI:18420"/>
        <label>1</label>
        <note>catalytic</note>
    </ligand>
</feature>